<feature type="binding site" evidence="18">
    <location>
        <position position="186"/>
    </location>
    <ligand>
        <name>UDP-N-acetyl-alpha-D-glucosamine</name>
        <dbReference type="ChEBI" id="CHEBI:57705"/>
    </ligand>
</feature>
<evidence type="ECO:0000256" key="19">
    <source>
        <dbReference type="SAM" id="MobiDB-lite"/>
    </source>
</evidence>
<keyword evidence="4 18" id="KW-0963">Cytoplasm</keyword>
<keyword evidence="6 18" id="KW-0548">Nucleotidyltransferase</keyword>
<evidence type="ECO:0000256" key="1">
    <source>
        <dbReference type="ARBA" id="ARBA00004496"/>
    </source>
</evidence>
<dbReference type="GO" id="GO:0019134">
    <property type="term" value="F:glucosamine-1-phosphate N-acetyltransferase activity"/>
    <property type="evidence" value="ECO:0007669"/>
    <property type="project" value="UniProtKB-EC"/>
</dbReference>
<comment type="similarity">
    <text evidence="3 18">In the N-terminal section; belongs to the N-acetylglucosamine-1-phosphate uridyltransferase family.</text>
</comment>
<evidence type="ECO:0000256" key="8">
    <source>
        <dbReference type="ARBA" id="ARBA00022737"/>
    </source>
</evidence>
<feature type="domain" description="MobA-like NTP transferase" evidence="20">
    <location>
        <begin position="12"/>
        <end position="144"/>
    </location>
</feature>
<keyword evidence="5 18" id="KW-0808">Transferase</keyword>
<dbReference type="InterPro" id="IPR011004">
    <property type="entry name" value="Trimer_LpxA-like_sf"/>
</dbReference>
<keyword evidence="13 18" id="KW-0012">Acyltransferase</keyword>
<keyword evidence="22" id="KW-1185">Reference proteome</keyword>
<comment type="pathway">
    <text evidence="18">Nucleotide-sugar biosynthesis; UDP-N-acetyl-alpha-D-glucosamine biosynthesis; N-acetyl-alpha-D-glucosamine 1-phosphate from alpha-D-glucosamine 6-phosphate (route II): step 2/2.</text>
</comment>
<dbReference type="Gene3D" id="3.90.550.10">
    <property type="entry name" value="Spore Coat Polysaccharide Biosynthesis Protein SpsA, Chain A"/>
    <property type="match status" value="1"/>
</dbReference>
<evidence type="ECO:0000256" key="13">
    <source>
        <dbReference type="ARBA" id="ARBA00023315"/>
    </source>
</evidence>
<evidence type="ECO:0000313" key="21">
    <source>
        <dbReference type="EMBL" id="MBE1515820.1"/>
    </source>
</evidence>
<dbReference type="NCBIfam" id="TIGR01173">
    <property type="entry name" value="glmU"/>
    <property type="match status" value="1"/>
</dbReference>
<comment type="subcellular location">
    <subcellularLocation>
        <location evidence="1 18">Cytoplasm</location>
    </subcellularLocation>
</comment>
<dbReference type="Pfam" id="PF12804">
    <property type="entry name" value="NTP_transf_3"/>
    <property type="match status" value="1"/>
</dbReference>
<dbReference type="Pfam" id="PF00132">
    <property type="entry name" value="Hexapep"/>
    <property type="match status" value="1"/>
</dbReference>
<dbReference type="InterPro" id="IPR005882">
    <property type="entry name" value="Bifunctional_GlmU"/>
</dbReference>
<feature type="active site" description="Proton acceptor" evidence="18">
    <location>
        <position position="379"/>
    </location>
</feature>
<evidence type="ECO:0000256" key="14">
    <source>
        <dbReference type="ARBA" id="ARBA00023316"/>
    </source>
</evidence>
<name>A0ABR9JA03_9MICC</name>
<accession>A0ABR9JA03</accession>
<dbReference type="InterPro" id="IPR050065">
    <property type="entry name" value="GlmU-like"/>
</dbReference>
<feature type="binding site" evidence="18">
    <location>
        <position position="29"/>
    </location>
    <ligand>
        <name>UDP-N-acetyl-alpha-D-glucosamine</name>
        <dbReference type="ChEBI" id="CHEBI:57705"/>
    </ligand>
</feature>
<dbReference type="SUPFAM" id="SSF53448">
    <property type="entry name" value="Nucleotide-diphospho-sugar transferases"/>
    <property type="match status" value="1"/>
</dbReference>
<feature type="region of interest" description="Linker" evidence="18">
    <location>
        <begin position="247"/>
        <end position="267"/>
    </location>
</feature>
<dbReference type="HAMAP" id="MF_01631">
    <property type="entry name" value="GlmU"/>
    <property type="match status" value="1"/>
</dbReference>
<comment type="pathway">
    <text evidence="18">Nucleotide-sugar biosynthesis; UDP-N-acetyl-alpha-D-glucosamine biosynthesis; UDP-N-acetyl-alpha-D-glucosamine from N-acetyl-alpha-D-glucosamine 1-phosphate: step 1/1.</text>
</comment>
<organism evidence="21 22">
    <name type="scientific">Nesterenkonia halotolerans</name>
    <dbReference type="NCBI Taxonomy" id="225325"/>
    <lineage>
        <taxon>Bacteria</taxon>
        <taxon>Bacillati</taxon>
        <taxon>Actinomycetota</taxon>
        <taxon>Actinomycetes</taxon>
        <taxon>Micrococcales</taxon>
        <taxon>Micrococcaceae</taxon>
        <taxon>Nesterenkonia</taxon>
    </lineage>
</organism>
<feature type="binding site" evidence="18">
    <location>
        <position position="367"/>
    </location>
    <ligand>
        <name>UDP-N-acetyl-alpha-D-glucosamine</name>
        <dbReference type="ChEBI" id="CHEBI:57705"/>
    </ligand>
</feature>
<feature type="binding site" evidence="18">
    <location>
        <position position="154"/>
    </location>
    <ligand>
        <name>UDP-N-acetyl-alpha-D-glucosamine</name>
        <dbReference type="ChEBI" id="CHEBI:57705"/>
    </ligand>
</feature>
<dbReference type="EC" id="2.7.7.23" evidence="18"/>
<reference evidence="21 22" key="1">
    <citation type="submission" date="2020-10" db="EMBL/GenBank/DDBJ databases">
        <title>Sequencing the genomes of 1000 actinobacteria strains.</title>
        <authorList>
            <person name="Klenk H.-P."/>
        </authorList>
    </citation>
    <scope>NUCLEOTIDE SEQUENCE [LARGE SCALE GENOMIC DNA]</scope>
    <source>
        <strain evidence="21 22">DSM 15474</strain>
    </source>
</reference>
<evidence type="ECO:0000256" key="5">
    <source>
        <dbReference type="ARBA" id="ARBA00022679"/>
    </source>
</evidence>
<comment type="function">
    <text evidence="17 18">Catalyzes the last two sequential reactions in the de novo biosynthetic pathway for UDP-N-acetylglucosamine (UDP-GlcNAc). The C-terminal domain catalyzes the transfer of acetyl group from acetyl coenzyme A to glucosamine-1-phosphate (GlcN-1-P) to produce N-acetylglucosamine-1-phosphate (GlcNAc-1-P), which is converted into UDP-GlcNAc by the transfer of uridine 5-monophosphate (from uridine 5-triphosphate), a reaction catalyzed by the N-terminal domain.</text>
</comment>
<feature type="region of interest" description="Disordered" evidence="19">
    <location>
        <begin position="464"/>
        <end position="511"/>
    </location>
</feature>
<keyword evidence="11 18" id="KW-0573">Peptidoglycan synthesis</keyword>
<dbReference type="Gene3D" id="2.160.10.10">
    <property type="entry name" value="Hexapeptide repeat proteins"/>
    <property type="match status" value="1"/>
</dbReference>
<keyword evidence="12 18" id="KW-0511">Multifunctional enzyme</keyword>
<feature type="binding site" evidence="18">
    <location>
        <position position="382"/>
    </location>
    <ligand>
        <name>UDP-N-acetyl-alpha-D-glucosamine</name>
        <dbReference type="ChEBI" id="CHEBI:57705"/>
    </ligand>
</feature>
<feature type="binding site" evidence="18">
    <location>
        <position position="171"/>
    </location>
    <ligand>
        <name>UDP-N-acetyl-alpha-D-glucosamine</name>
        <dbReference type="ChEBI" id="CHEBI:57705"/>
    </ligand>
</feature>
<feature type="compositionally biased region" description="Polar residues" evidence="19">
    <location>
        <begin position="494"/>
        <end position="511"/>
    </location>
</feature>
<keyword evidence="7 18" id="KW-0479">Metal-binding</keyword>
<dbReference type="InterPro" id="IPR029044">
    <property type="entry name" value="Nucleotide-diphossugar_trans"/>
</dbReference>
<dbReference type="PANTHER" id="PTHR43584:SF3">
    <property type="entry name" value="BIFUNCTIONAL PROTEIN GLMU"/>
    <property type="match status" value="1"/>
</dbReference>
<comment type="catalytic activity">
    <reaction evidence="16 18">
        <text>N-acetyl-alpha-D-glucosamine 1-phosphate + UTP + H(+) = UDP-N-acetyl-alpha-D-glucosamine + diphosphate</text>
        <dbReference type="Rhea" id="RHEA:13509"/>
        <dbReference type="ChEBI" id="CHEBI:15378"/>
        <dbReference type="ChEBI" id="CHEBI:33019"/>
        <dbReference type="ChEBI" id="CHEBI:46398"/>
        <dbReference type="ChEBI" id="CHEBI:57705"/>
        <dbReference type="ChEBI" id="CHEBI:57776"/>
        <dbReference type="EC" id="2.7.7.23"/>
    </reaction>
</comment>
<feature type="binding site" evidence="18">
    <location>
        <position position="82"/>
    </location>
    <ligand>
        <name>UDP-N-acetyl-alpha-D-glucosamine</name>
        <dbReference type="ChEBI" id="CHEBI:57705"/>
    </ligand>
</feature>
<feature type="binding site" evidence="18">
    <location>
        <begin position="87"/>
        <end position="88"/>
    </location>
    <ligand>
        <name>UDP-N-acetyl-alpha-D-glucosamine</name>
        <dbReference type="ChEBI" id="CHEBI:57705"/>
    </ligand>
</feature>
<evidence type="ECO:0000256" key="11">
    <source>
        <dbReference type="ARBA" id="ARBA00022984"/>
    </source>
</evidence>
<feature type="binding site" evidence="18">
    <location>
        <begin position="15"/>
        <end position="18"/>
    </location>
    <ligand>
        <name>UDP-N-acetyl-alpha-D-glucosamine</name>
        <dbReference type="ChEBI" id="CHEBI:57705"/>
    </ligand>
</feature>
<evidence type="ECO:0000256" key="4">
    <source>
        <dbReference type="ARBA" id="ARBA00022490"/>
    </source>
</evidence>
<comment type="pathway">
    <text evidence="18">Bacterial outer membrane biogenesis; LPS lipid A biosynthesis.</text>
</comment>
<dbReference type="GO" id="GO:0003977">
    <property type="term" value="F:UDP-N-acetylglucosamine diphosphorylase activity"/>
    <property type="evidence" value="ECO:0007669"/>
    <property type="project" value="UniProtKB-EC"/>
</dbReference>
<comment type="caution">
    <text evidence="18">Lacks conserved residue(s) required for the propagation of feature annotation.</text>
</comment>
<feature type="binding site" evidence="18">
    <location>
        <position position="117"/>
    </location>
    <ligand>
        <name>Mg(2+)</name>
        <dbReference type="ChEBI" id="CHEBI:18420"/>
    </ligand>
</feature>
<dbReference type="SUPFAM" id="SSF51161">
    <property type="entry name" value="Trimeric LpxA-like enzymes"/>
    <property type="match status" value="1"/>
</dbReference>
<evidence type="ECO:0000256" key="2">
    <source>
        <dbReference type="ARBA" id="ARBA00007707"/>
    </source>
</evidence>
<feature type="binding site" evidence="18">
    <location>
        <position position="244"/>
    </location>
    <ligand>
        <name>Mg(2+)</name>
        <dbReference type="ChEBI" id="CHEBI:18420"/>
    </ligand>
</feature>
<proteinExistence type="inferred from homology"/>
<feature type="region of interest" description="Pyrophosphorylase" evidence="18">
    <location>
        <begin position="1"/>
        <end position="246"/>
    </location>
</feature>
<feature type="region of interest" description="N-acetyltransferase" evidence="18">
    <location>
        <begin position="268"/>
        <end position="511"/>
    </location>
</feature>
<evidence type="ECO:0000256" key="18">
    <source>
        <dbReference type="HAMAP-Rule" id="MF_01631"/>
    </source>
</evidence>
<dbReference type="CDD" id="cd03353">
    <property type="entry name" value="LbH_GlmU_C"/>
    <property type="match status" value="1"/>
</dbReference>
<dbReference type="Proteomes" id="UP000636579">
    <property type="component" value="Unassembled WGS sequence"/>
</dbReference>
<evidence type="ECO:0000256" key="10">
    <source>
        <dbReference type="ARBA" id="ARBA00022960"/>
    </source>
</evidence>
<dbReference type="PANTHER" id="PTHR43584">
    <property type="entry name" value="NUCLEOTIDYL TRANSFERASE"/>
    <property type="match status" value="1"/>
</dbReference>
<evidence type="ECO:0000256" key="17">
    <source>
        <dbReference type="ARBA" id="ARBA00049628"/>
    </source>
</evidence>
<evidence type="ECO:0000256" key="3">
    <source>
        <dbReference type="ARBA" id="ARBA00007947"/>
    </source>
</evidence>
<dbReference type="NCBIfam" id="NF010932">
    <property type="entry name" value="PRK14352.1"/>
    <property type="match status" value="1"/>
</dbReference>
<keyword evidence="8 18" id="KW-0677">Repeat</keyword>
<comment type="subunit">
    <text evidence="18">Homotrimer.</text>
</comment>
<protein>
    <recommendedName>
        <fullName evidence="18">Bifunctional protein GlmU</fullName>
    </recommendedName>
    <domain>
        <recommendedName>
            <fullName evidence="18">UDP-N-acetylglucosamine pyrophosphorylase</fullName>
            <ecNumber evidence="18">2.7.7.23</ecNumber>
        </recommendedName>
        <alternativeName>
            <fullName evidence="18">N-acetylglucosamine-1-phosphate uridyltransferase</fullName>
        </alternativeName>
    </domain>
    <domain>
        <recommendedName>
            <fullName evidence="18">Glucosamine-1-phosphate N-acetyltransferase</fullName>
            <ecNumber evidence="18">2.3.1.157</ecNumber>
        </recommendedName>
    </domain>
</protein>
<sequence length="511" mass="52407">MTTPQPARPTAVIVLAAGAGTRMKSATPKIMHPIGGVSMIGHALAAAKGLDPQHLVAVVRHQREKVAAHITQLQPQAVIADQDEVPGTGRAVQAGLQALDAAGAPASTGTVVVTYGDVPLLTSDMLAELVATHEASANAVTVLSAVLDDAAGYGRILRSDENPQDVLGIVEHKDATEAQRSITEINSGIYAFDAAVLNRALSQVTTENAQGEMYLTDVLSIARAEGGKVSAVVTADRWQVEGANDRVQLQALGAEMNRRTVERAMRAGTTVIDPTTTWIDSTVTLEEDTTILPGTQLHGATHIGRDAVVGPDTTLTDVIVGEAATVTRVHGSGAQIGAGASAGPFTYLRPGTVLGEEGKIGAFYETKNVTIGRGSKLSHLGYAGDATIGEFTNIGCGNITANYDGENKHRTVIGSHVRTSSNTVFVAPVTVGDGAYTGAGAVVRKDVPAGALALSVAPQRNAEGWVQAKRPGSAAADAADASATDDAGQSSTAGESSGQNGHAQQSTTNSE</sequence>
<evidence type="ECO:0000256" key="9">
    <source>
        <dbReference type="ARBA" id="ARBA00022842"/>
    </source>
</evidence>
<gene>
    <name evidence="18" type="primary">glmU</name>
    <name evidence="21" type="ORF">H4W26_002612</name>
</gene>
<evidence type="ECO:0000256" key="7">
    <source>
        <dbReference type="ARBA" id="ARBA00022723"/>
    </source>
</evidence>
<evidence type="ECO:0000256" key="6">
    <source>
        <dbReference type="ARBA" id="ARBA00022695"/>
    </source>
</evidence>
<comment type="similarity">
    <text evidence="2 18">In the C-terminal section; belongs to the transferase hexapeptide repeat family.</text>
</comment>
<feature type="binding site" evidence="18">
    <location>
        <begin position="402"/>
        <end position="403"/>
    </location>
    <ligand>
        <name>acetyl-CoA</name>
        <dbReference type="ChEBI" id="CHEBI:57288"/>
    </ligand>
</feature>
<comment type="cofactor">
    <cofactor evidence="18">
        <name>Mg(2+)</name>
        <dbReference type="ChEBI" id="CHEBI:18420"/>
    </cofactor>
    <text evidence="18">Binds 1 Mg(2+) ion per subunit.</text>
</comment>
<evidence type="ECO:0000259" key="20">
    <source>
        <dbReference type="Pfam" id="PF12804"/>
    </source>
</evidence>
<feature type="binding site" evidence="18">
    <location>
        <position position="439"/>
    </location>
    <ligand>
        <name>acetyl-CoA</name>
        <dbReference type="ChEBI" id="CHEBI:57288"/>
    </ligand>
</feature>
<dbReference type="EC" id="2.3.1.157" evidence="18"/>
<dbReference type="InterPro" id="IPR038009">
    <property type="entry name" value="GlmU_C_LbH"/>
</dbReference>
<feature type="binding site" evidence="18">
    <location>
        <position position="349"/>
    </location>
    <ligand>
        <name>UDP-N-acetyl-alpha-D-glucosamine</name>
        <dbReference type="ChEBI" id="CHEBI:57705"/>
    </ligand>
</feature>
<feature type="compositionally biased region" description="Low complexity" evidence="19">
    <location>
        <begin position="472"/>
        <end position="493"/>
    </location>
</feature>
<feature type="binding site" evidence="18">
    <location>
        <position position="244"/>
    </location>
    <ligand>
        <name>UDP-N-acetyl-alpha-D-glucosamine</name>
        <dbReference type="ChEBI" id="CHEBI:57705"/>
    </ligand>
</feature>
<dbReference type="InterPro" id="IPR001451">
    <property type="entry name" value="Hexapep"/>
</dbReference>
<evidence type="ECO:0000256" key="16">
    <source>
        <dbReference type="ARBA" id="ARBA00048493"/>
    </source>
</evidence>
<evidence type="ECO:0000256" key="12">
    <source>
        <dbReference type="ARBA" id="ARBA00023268"/>
    </source>
</evidence>
<feature type="binding site" evidence="18">
    <location>
        <position position="421"/>
    </location>
    <ligand>
        <name>acetyl-CoA</name>
        <dbReference type="ChEBI" id="CHEBI:57288"/>
    </ligand>
</feature>
<comment type="catalytic activity">
    <reaction evidence="15 18">
        <text>alpha-D-glucosamine 1-phosphate + acetyl-CoA = N-acetyl-alpha-D-glucosamine 1-phosphate + CoA + H(+)</text>
        <dbReference type="Rhea" id="RHEA:13725"/>
        <dbReference type="ChEBI" id="CHEBI:15378"/>
        <dbReference type="ChEBI" id="CHEBI:57287"/>
        <dbReference type="ChEBI" id="CHEBI:57288"/>
        <dbReference type="ChEBI" id="CHEBI:57776"/>
        <dbReference type="ChEBI" id="CHEBI:58516"/>
        <dbReference type="EC" id="2.3.1.157"/>
    </reaction>
</comment>
<feature type="binding site" evidence="18">
    <location>
        <position position="393"/>
    </location>
    <ligand>
        <name>UDP-N-acetyl-alpha-D-glucosamine</name>
        <dbReference type="ChEBI" id="CHEBI:57705"/>
    </ligand>
</feature>
<keyword evidence="10 18" id="KW-0133">Cell shape</keyword>
<keyword evidence="9 18" id="KW-0460">Magnesium</keyword>
<dbReference type="CDD" id="cd02540">
    <property type="entry name" value="GT2_GlmU_N_bac"/>
    <property type="match status" value="1"/>
</dbReference>
<keyword evidence="14 18" id="KW-0961">Cell wall biogenesis/degradation</keyword>
<feature type="binding site" evidence="18">
    <location>
        <begin position="115"/>
        <end position="117"/>
    </location>
    <ligand>
        <name>UDP-N-acetyl-alpha-D-glucosamine</name>
        <dbReference type="ChEBI" id="CHEBI:57705"/>
    </ligand>
</feature>
<dbReference type="EMBL" id="JADBEE010000002">
    <property type="protein sequence ID" value="MBE1515820.1"/>
    <property type="molecule type" value="Genomic_DNA"/>
</dbReference>
<evidence type="ECO:0000313" key="22">
    <source>
        <dbReference type="Proteomes" id="UP000636579"/>
    </source>
</evidence>
<comment type="caution">
    <text evidence="21">The sequence shown here is derived from an EMBL/GenBank/DDBJ whole genome shotgun (WGS) entry which is preliminary data.</text>
</comment>
<dbReference type="InterPro" id="IPR025877">
    <property type="entry name" value="MobA-like_NTP_Trfase"/>
</dbReference>
<evidence type="ECO:0000256" key="15">
    <source>
        <dbReference type="ARBA" id="ARBA00048247"/>
    </source>
</evidence>